<feature type="compositionally biased region" description="Polar residues" evidence="1">
    <location>
        <begin position="446"/>
        <end position="464"/>
    </location>
</feature>
<feature type="compositionally biased region" description="Low complexity" evidence="1">
    <location>
        <begin position="9"/>
        <end position="26"/>
    </location>
</feature>
<dbReference type="EMBL" id="HE797159">
    <property type="protein sequence ID" value="CCM04481.1"/>
    <property type="molecule type" value="Genomic_DNA"/>
</dbReference>
<feature type="region of interest" description="Disordered" evidence="1">
    <location>
        <begin position="115"/>
        <end position="196"/>
    </location>
</feature>
<sequence>MSPEAMKNSRTPSAASTSSASVSTSSDPHQQQHALGYGLRSQFGQLLPRHALFQVHINIDQLSNVPLMSGQFAVRWKFKNVQSRSGLLSKMKGSRSWSSKNKGKGRAAQLGLAIEVTPAEGEGDDVDEESSAQEEGTEDEGYSPHLHANASSGDLLADHDFSPETAVPPVTPTPAPGQIQKTPSSTSTETRSVARGITPWKPLQSYNVKWEHEFNVLVQMDVHRETADLLQNELKLVVMQRVIPGDPDSPRQPRIGAVYLNLAEYADAGPVTRRYLLRESKTNATLKMTVELDFVDGVKHYRPPPLRKGEILASITGLLSNNDLLRTSVARQLDQYTHPEDDDAEGHPFLKLDGSIDTDKLASSAGLRSTEDLIENLFNPVPTASLSPSPFTYYAPPAIRRAPSQSTDASSDSLSLSPSAGEHSMRSASTDSVSGAPRVQVEKLSVESSPDMSTLESAQTNGQRTWWKKIRPVTPVGRHFKLPSPLPPRQHAEVSPA</sequence>
<protein>
    <recommendedName>
        <fullName evidence="2">C2 NT-type domain-containing protein</fullName>
    </recommendedName>
</protein>
<gene>
    <name evidence="3" type="ORF">FIBRA_06661</name>
</gene>
<dbReference type="PANTHER" id="PTHR21456:SF1">
    <property type="entry name" value="C2 NT-TYPE DOMAIN-CONTAINING PROTEIN"/>
    <property type="match status" value="1"/>
</dbReference>
<feature type="compositionally biased region" description="Polar residues" evidence="1">
    <location>
        <begin position="179"/>
        <end position="191"/>
    </location>
</feature>
<evidence type="ECO:0000259" key="2">
    <source>
        <dbReference type="PROSITE" id="PS51840"/>
    </source>
</evidence>
<dbReference type="PANTHER" id="PTHR21456">
    <property type="entry name" value="FAMILY WITH SEQUENCE SIMILARITY 102"/>
    <property type="match status" value="1"/>
</dbReference>
<dbReference type="PROSITE" id="PS51840">
    <property type="entry name" value="C2_NT"/>
    <property type="match status" value="1"/>
</dbReference>
<dbReference type="Proteomes" id="UP000006352">
    <property type="component" value="Unassembled WGS sequence"/>
</dbReference>
<dbReference type="STRING" id="599839.J4IBD7"/>
<evidence type="ECO:0000256" key="1">
    <source>
        <dbReference type="SAM" id="MobiDB-lite"/>
    </source>
</evidence>
<dbReference type="HOGENOM" id="CLU_019140_0_0_1"/>
<dbReference type="OrthoDB" id="3365224at2759"/>
<accession>J4IBD7</accession>
<feature type="region of interest" description="Disordered" evidence="1">
    <location>
        <begin position="1"/>
        <end position="33"/>
    </location>
</feature>
<name>J4IBD7_9APHY</name>
<dbReference type="InterPro" id="IPR039931">
    <property type="entry name" value="EEIG1/2-like"/>
</dbReference>
<feature type="compositionally biased region" description="Low complexity" evidence="1">
    <location>
        <begin position="402"/>
        <end position="419"/>
    </location>
</feature>
<proteinExistence type="predicted"/>
<keyword evidence="4" id="KW-1185">Reference proteome</keyword>
<feature type="compositionally biased region" description="Acidic residues" evidence="1">
    <location>
        <begin position="121"/>
        <end position="141"/>
    </location>
</feature>
<feature type="domain" description="C2 NT-type" evidence="2">
    <location>
        <begin position="43"/>
        <end position="294"/>
    </location>
</feature>
<dbReference type="AlphaFoldDB" id="J4IBD7"/>
<reference evidence="3 4" key="1">
    <citation type="journal article" date="2012" name="Appl. Environ. Microbiol.">
        <title>Short-read sequencing for genomic analysis of the brown rot fungus Fibroporia radiculosa.</title>
        <authorList>
            <person name="Tang J.D."/>
            <person name="Perkins A.D."/>
            <person name="Sonstegard T.S."/>
            <person name="Schroeder S.G."/>
            <person name="Burgess S.C."/>
            <person name="Diehl S.V."/>
        </authorList>
    </citation>
    <scope>NUCLEOTIDE SEQUENCE [LARGE SCALE GENOMIC DNA]</scope>
    <source>
        <strain evidence="3 4">TFFH 294</strain>
    </source>
</reference>
<feature type="region of interest" description="Disordered" evidence="1">
    <location>
        <begin position="89"/>
        <end position="108"/>
    </location>
</feature>
<evidence type="ECO:0000313" key="4">
    <source>
        <dbReference type="Proteomes" id="UP000006352"/>
    </source>
</evidence>
<dbReference type="GeneID" id="24099392"/>
<organism evidence="3 4">
    <name type="scientific">Fibroporia radiculosa</name>
    <dbReference type="NCBI Taxonomy" id="599839"/>
    <lineage>
        <taxon>Eukaryota</taxon>
        <taxon>Fungi</taxon>
        <taxon>Dikarya</taxon>
        <taxon>Basidiomycota</taxon>
        <taxon>Agaricomycotina</taxon>
        <taxon>Agaricomycetes</taxon>
        <taxon>Polyporales</taxon>
        <taxon>Fibroporiaceae</taxon>
        <taxon>Fibroporia</taxon>
    </lineage>
</organism>
<evidence type="ECO:0000313" key="3">
    <source>
        <dbReference type="EMBL" id="CCM04481.1"/>
    </source>
</evidence>
<dbReference type="Pfam" id="PF10358">
    <property type="entry name" value="NT-C2"/>
    <property type="match status" value="1"/>
</dbReference>
<dbReference type="InParanoid" id="J4IBD7"/>
<feature type="region of interest" description="Disordered" evidence="1">
    <location>
        <begin position="402"/>
        <end position="497"/>
    </location>
</feature>
<dbReference type="RefSeq" id="XP_012183764.1">
    <property type="nucleotide sequence ID" value="XM_012328374.1"/>
</dbReference>
<dbReference type="InterPro" id="IPR019448">
    <property type="entry name" value="NT-C2"/>
</dbReference>